<reference evidence="1 2" key="1">
    <citation type="submission" date="2020-02" db="EMBL/GenBank/DDBJ databases">
        <authorList>
            <person name="Sun Q."/>
        </authorList>
    </citation>
    <scope>NUCLEOTIDE SEQUENCE [LARGE SCALE GENOMIC DNA]</scope>
    <source>
        <strain evidence="1 2">YIM 13062</strain>
    </source>
</reference>
<keyword evidence="2" id="KW-1185">Reference proteome</keyword>
<gene>
    <name evidence="1" type="ORF">GTW58_05375</name>
</gene>
<accession>A0A846TR31</accession>
<dbReference type="AlphaFoldDB" id="A0A846TR31"/>
<dbReference type="RefSeq" id="WP_157980461.1">
    <property type="nucleotide sequence ID" value="NZ_JAAVUN010000007.1"/>
</dbReference>
<evidence type="ECO:0000313" key="1">
    <source>
        <dbReference type="EMBL" id="NKE09380.1"/>
    </source>
</evidence>
<proteinExistence type="predicted"/>
<dbReference type="Proteomes" id="UP000521379">
    <property type="component" value="Unassembled WGS sequence"/>
</dbReference>
<name>A0A846TR31_9MICC</name>
<dbReference type="EMBL" id="JAAVUN010000007">
    <property type="protein sequence ID" value="NKE09380.1"/>
    <property type="molecule type" value="Genomic_DNA"/>
</dbReference>
<sequence>MDPDADGLRRLASRVQHDLAQLDRLTEHFRQLGHDVSDQPDWRALRVQAGVPRSVPSGAPPGRIRAVGAGSLADLVRDVLRPGKPMRSYQIKLAVNRAVFERQDARGLTREPLTGDQIDACLARLKRAGEVVSPQRGQYVATSELRERTV</sequence>
<protein>
    <submittedName>
        <fullName evidence="1">Uncharacterized protein</fullName>
    </submittedName>
</protein>
<evidence type="ECO:0000313" key="2">
    <source>
        <dbReference type="Proteomes" id="UP000521379"/>
    </source>
</evidence>
<comment type="caution">
    <text evidence="1">The sequence shown here is derived from an EMBL/GenBank/DDBJ whole genome shotgun (WGS) entry which is preliminary data.</text>
</comment>
<organism evidence="1 2">
    <name type="scientific">Kocuria subflava</name>
    <dbReference type="NCBI Taxonomy" id="1736139"/>
    <lineage>
        <taxon>Bacteria</taxon>
        <taxon>Bacillati</taxon>
        <taxon>Actinomycetota</taxon>
        <taxon>Actinomycetes</taxon>
        <taxon>Micrococcales</taxon>
        <taxon>Micrococcaceae</taxon>
        <taxon>Kocuria</taxon>
    </lineage>
</organism>